<dbReference type="EMBL" id="JASPKZ010003816">
    <property type="protein sequence ID" value="KAJ9592677.1"/>
    <property type="molecule type" value="Genomic_DNA"/>
</dbReference>
<reference evidence="1" key="2">
    <citation type="submission" date="2023-05" db="EMBL/GenBank/DDBJ databases">
        <authorList>
            <person name="Fouks B."/>
        </authorList>
    </citation>
    <scope>NUCLEOTIDE SEQUENCE</scope>
    <source>
        <strain evidence="1">Stay&amp;Tobe</strain>
        <tissue evidence="1">Testes</tissue>
    </source>
</reference>
<evidence type="ECO:0000313" key="1">
    <source>
        <dbReference type="EMBL" id="KAJ9592677.1"/>
    </source>
</evidence>
<evidence type="ECO:0000313" key="2">
    <source>
        <dbReference type="Proteomes" id="UP001233999"/>
    </source>
</evidence>
<name>A0AAD8EKA8_DIPPU</name>
<accession>A0AAD8EKA8</accession>
<gene>
    <name evidence="1" type="ORF">L9F63_015649</name>
</gene>
<dbReference type="Proteomes" id="UP001233999">
    <property type="component" value="Unassembled WGS sequence"/>
</dbReference>
<sequence length="129" mass="14795">MTNTCKTAIKRVIENQITPVASTEILKYVGTIATSPDGFKYRIFKLFNHLFYESQLPSNSRVFSLSTWRNQKSISKNARYQPYPVTTFQGPSKPFCKRILRYFDAIKGQMESPIDDAFVNNSINIVNNS</sequence>
<reference evidence="1" key="1">
    <citation type="journal article" date="2023" name="IScience">
        <title>Live-bearing cockroach genome reveals convergent evolutionary mechanisms linked to viviparity in insects and beyond.</title>
        <authorList>
            <person name="Fouks B."/>
            <person name="Harrison M.C."/>
            <person name="Mikhailova A.A."/>
            <person name="Marchal E."/>
            <person name="English S."/>
            <person name="Carruthers M."/>
            <person name="Jennings E.C."/>
            <person name="Chiamaka E.L."/>
            <person name="Frigard R.A."/>
            <person name="Pippel M."/>
            <person name="Attardo G.M."/>
            <person name="Benoit J.B."/>
            <person name="Bornberg-Bauer E."/>
            <person name="Tobe S.S."/>
        </authorList>
    </citation>
    <scope>NUCLEOTIDE SEQUENCE</scope>
    <source>
        <strain evidence="1">Stay&amp;Tobe</strain>
    </source>
</reference>
<protein>
    <submittedName>
        <fullName evidence="1">Uncharacterized protein</fullName>
    </submittedName>
</protein>
<proteinExistence type="predicted"/>
<comment type="caution">
    <text evidence="1">The sequence shown here is derived from an EMBL/GenBank/DDBJ whole genome shotgun (WGS) entry which is preliminary data.</text>
</comment>
<dbReference type="AlphaFoldDB" id="A0AAD8EKA8"/>
<feature type="non-terminal residue" evidence="1">
    <location>
        <position position="1"/>
    </location>
</feature>
<keyword evidence="2" id="KW-1185">Reference proteome</keyword>
<organism evidence="1 2">
    <name type="scientific">Diploptera punctata</name>
    <name type="common">Pacific beetle cockroach</name>
    <dbReference type="NCBI Taxonomy" id="6984"/>
    <lineage>
        <taxon>Eukaryota</taxon>
        <taxon>Metazoa</taxon>
        <taxon>Ecdysozoa</taxon>
        <taxon>Arthropoda</taxon>
        <taxon>Hexapoda</taxon>
        <taxon>Insecta</taxon>
        <taxon>Pterygota</taxon>
        <taxon>Neoptera</taxon>
        <taxon>Polyneoptera</taxon>
        <taxon>Dictyoptera</taxon>
        <taxon>Blattodea</taxon>
        <taxon>Blaberoidea</taxon>
        <taxon>Blaberidae</taxon>
        <taxon>Diplopterinae</taxon>
        <taxon>Diploptera</taxon>
    </lineage>
</organism>